<organism evidence="2 3">
    <name type="scientific">Mycobacterium phage Smeadley</name>
    <dbReference type="NCBI Taxonomy" id="1673873"/>
    <lineage>
        <taxon>Viruses</taxon>
        <taxon>Duplodnaviria</taxon>
        <taxon>Heunggongvirae</taxon>
        <taxon>Uroviricota</taxon>
        <taxon>Caudoviricetes</taxon>
        <taxon>Fromanvirus</taxon>
        <taxon>Fromanvirus astro</taxon>
    </lineage>
</organism>
<keyword evidence="1" id="KW-0812">Transmembrane</keyword>
<accession>A0A0H4TKX2</accession>
<dbReference type="OrthoDB" id="18797at10239"/>
<dbReference type="KEGG" id="vg:26630630"/>
<reference evidence="2 3" key="1">
    <citation type="submission" date="2015-06" db="EMBL/GenBank/DDBJ databases">
        <authorList>
            <person name="Akther S."/>
            <person name="Anaya M."/>
            <person name="Carvajal B."/>
            <person name="Chen Y."/>
            <person name="Estrada B."/>
            <person name="Gedeon F."/>
            <person name="Golebiewska U.P."/>
            <person name="Gu W."/>
            <person name="Hernandez A."/>
            <person name="Islam T."/>
            <person name="Jin Y."/>
            <person name="Jung S.M.I.N."/>
            <person name="Nieves W."/>
            <person name="Patel N."/>
            <person name="Qu S."/>
            <person name="Sookdeo T."/>
            <person name="Tobar N."/>
            <person name="Victor W."/>
            <person name="Serrano M.G."/>
            <person name="Buck G."/>
            <person name="Lee V."/>
            <person name="Wang Y."/>
            <person name="Carvalho R."/>
            <person name="Voegtly L."/>
            <person name="Shi R."/>
            <person name="Duckworth R."/>
            <person name="Johnson A."/>
            <person name="Loviza R."/>
            <person name="Walstead R."/>
            <person name="Shah Z."/>
            <person name="Kiflezghi M."/>
            <person name="Wade K."/>
            <person name="Delesalle V.A."/>
            <person name="Bradley K.W."/>
            <person name="Asai D.J."/>
            <person name="Bowman C.A."/>
            <person name="Russell D.A."/>
            <person name="Pope W.H."/>
            <person name="Jacobs-Sera D."/>
            <person name="Hendrix R.W."/>
            <person name="Hatfull G.F."/>
        </authorList>
    </citation>
    <scope>NUCLEOTIDE SEQUENCE [LARGE SCALE GENOMIC DNA]</scope>
</reference>
<dbReference type="GeneID" id="26630630"/>
<sequence>MSDELEDTVPMEISKLGIEPDAPWAKHLGWDANGDGEIDEYEANVPEPLVLRGLILTVLGLVGAVIGKQLDVSWIDQAITAYALVAPIGLSLWARRHVSPVKK</sequence>
<evidence type="ECO:0000313" key="2">
    <source>
        <dbReference type="EMBL" id="AKQ07594.1"/>
    </source>
</evidence>
<evidence type="ECO:0000313" key="3">
    <source>
        <dbReference type="Proteomes" id="UP000204421"/>
    </source>
</evidence>
<dbReference type="Proteomes" id="UP000204421">
    <property type="component" value="Segment"/>
</dbReference>
<proteinExistence type="predicted"/>
<feature type="transmembrane region" description="Helical" evidence="1">
    <location>
        <begin position="74"/>
        <end position="94"/>
    </location>
</feature>
<keyword evidence="1" id="KW-1133">Transmembrane helix</keyword>
<gene>
    <name evidence="2" type="ORF">SEA_SMEADLEY_26</name>
</gene>
<keyword evidence="1" id="KW-0472">Membrane</keyword>
<protein>
    <submittedName>
        <fullName evidence="2">Uncharacterized protein</fullName>
    </submittedName>
</protein>
<evidence type="ECO:0000256" key="1">
    <source>
        <dbReference type="SAM" id="Phobius"/>
    </source>
</evidence>
<dbReference type="RefSeq" id="YP_009204116.1">
    <property type="nucleotide sequence ID" value="NC_028860.1"/>
</dbReference>
<name>A0A0H4TKX2_9CAUD</name>
<dbReference type="EMBL" id="KT184694">
    <property type="protein sequence ID" value="AKQ07594.1"/>
    <property type="molecule type" value="Genomic_DNA"/>
</dbReference>
<feature type="transmembrane region" description="Helical" evidence="1">
    <location>
        <begin position="49"/>
        <end position="67"/>
    </location>
</feature>